<evidence type="ECO:0000256" key="8">
    <source>
        <dbReference type="ARBA" id="ARBA00022989"/>
    </source>
</evidence>
<dbReference type="HAMAP" id="MF_01810">
    <property type="entry name" value="YidC_type1"/>
    <property type="match status" value="1"/>
</dbReference>
<dbReference type="GO" id="GO:0051205">
    <property type="term" value="P:protein insertion into membrane"/>
    <property type="evidence" value="ECO:0007669"/>
    <property type="project" value="TreeGrafter"/>
</dbReference>
<feature type="transmembrane region" description="Helical" evidence="13">
    <location>
        <begin position="420"/>
        <end position="440"/>
    </location>
</feature>
<evidence type="ECO:0000256" key="3">
    <source>
        <dbReference type="ARBA" id="ARBA00015325"/>
    </source>
</evidence>
<keyword evidence="6 13" id="KW-0812">Transmembrane</keyword>
<protein>
    <recommendedName>
        <fullName evidence="3 13">Membrane protein insertase YidC</fullName>
    </recommendedName>
    <alternativeName>
        <fullName evidence="12 13">Foldase YidC</fullName>
    </alternativeName>
    <alternativeName>
        <fullName evidence="11 13">Membrane integrase YidC</fullName>
    </alternativeName>
    <alternativeName>
        <fullName evidence="13">Membrane protein YidC</fullName>
    </alternativeName>
</protein>
<gene>
    <name evidence="13" type="primary">yidC</name>
    <name evidence="16" type="ORF">B5C34_00750</name>
</gene>
<dbReference type="Gene3D" id="2.70.98.90">
    <property type="match status" value="1"/>
</dbReference>
<feature type="transmembrane region" description="Helical" evidence="13">
    <location>
        <begin position="346"/>
        <end position="376"/>
    </location>
</feature>
<sequence length="569" mass="63558">MNNDTRNLILAMVLSMAVLFGWGFISEEFFPTSREPATEFVDGEQVVLPDDDAGPVSITPTAIRDRADVLTDSPRVLIDTPALEGSINLTGARLDDLLLRRHHETLEADTDIRLFSPSGAQDAYFAQFGWTGDGDLPGPTTRWQASGERLTPDSPVTLSWTNDAGMRFLIELSVDEDYLFTVRQRIENRGSSAVIARPYGQIARDGTGPNEDTWTAHVGPVSSGPDGLDYDLGYDDLEGREEVAADGGWLGFTDTYWLSALIAGDGEPVRAAFRTGGGSDRYEATMQGDPLAVGPNRAASSEFRLFAGAKEVEVLERYDDYLGIPRMEGAIDWGWFGFIAKPIYHLLAWLFGLVGNFGVAIIILVVLIRIVLFPIAHKQYESMAKMRRVQPKMKALQERYKDDKPKLQQEMMQLYKTEKVNPLGGCLPIFLQIPIFYALYKTLLLAIDVRHEPFALWIRDLSAPDPLTPVNLFGFLPFDPPGFLAIGVLPILLGISMWLMMRLNPTPMDDIQKKIFGIMPWIFMFIMAPFAAGLQLYWTINNIISIGQQWMLLKKYPREEPPAEPAKAK</sequence>
<dbReference type="Pfam" id="PF14849">
    <property type="entry name" value="YidC_periplas"/>
    <property type="match status" value="1"/>
</dbReference>
<dbReference type="InterPro" id="IPR019998">
    <property type="entry name" value="Membr_insert_YidC"/>
</dbReference>
<dbReference type="CDD" id="cd20070">
    <property type="entry name" value="5TM_YidC_Alb3"/>
    <property type="match status" value="1"/>
</dbReference>
<comment type="subunit">
    <text evidence="13">Interacts with the Sec translocase complex via SecD. Specifically interacts with transmembrane segments of nascent integral membrane proteins during membrane integration.</text>
</comment>
<accession>A0A219B1C4</accession>
<keyword evidence="5 13" id="KW-1003">Cell membrane</keyword>
<evidence type="ECO:0000259" key="15">
    <source>
        <dbReference type="Pfam" id="PF14849"/>
    </source>
</evidence>
<dbReference type="CDD" id="cd19961">
    <property type="entry name" value="EcYidC-like_peri"/>
    <property type="match status" value="1"/>
</dbReference>
<comment type="function">
    <text evidence="13">Required for the insertion and/or proper folding and/or complex formation of integral membrane proteins into the membrane. Involved in integration of membrane proteins that insert both dependently and independently of the Sec translocase complex, as well as at least some lipoproteins. Aids folding of multispanning membrane proteins.</text>
</comment>
<evidence type="ECO:0000256" key="12">
    <source>
        <dbReference type="ARBA" id="ARBA00033342"/>
    </source>
</evidence>
<organism evidence="16 17">
    <name type="scientific">Pacificimonas flava</name>
    <dbReference type="NCBI Taxonomy" id="1234595"/>
    <lineage>
        <taxon>Bacteria</taxon>
        <taxon>Pseudomonadati</taxon>
        <taxon>Pseudomonadota</taxon>
        <taxon>Alphaproteobacteria</taxon>
        <taxon>Sphingomonadales</taxon>
        <taxon>Sphingosinicellaceae</taxon>
        <taxon>Pacificimonas</taxon>
    </lineage>
</organism>
<feature type="transmembrane region" description="Helical" evidence="13">
    <location>
        <begin position="515"/>
        <end position="538"/>
    </location>
</feature>
<dbReference type="GO" id="GO:0032977">
    <property type="term" value="F:membrane insertase activity"/>
    <property type="evidence" value="ECO:0007669"/>
    <property type="project" value="InterPro"/>
</dbReference>
<evidence type="ECO:0000256" key="4">
    <source>
        <dbReference type="ARBA" id="ARBA00022448"/>
    </source>
</evidence>
<evidence type="ECO:0000256" key="13">
    <source>
        <dbReference type="HAMAP-Rule" id="MF_01810"/>
    </source>
</evidence>
<feature type="domain" description="Membrane insertase YidC/Oxa/ALB C-terminal" evidence="14">
    <location>
        <begin position="357"/>
        <end position="552"/>
    </location>
</feature>
<proteinExistence type="inferred from homology"/>
<dbReference type="RefSeq" id="WP_088710918.1">
    <property type="nucleotide sequence ID" value="NZ_NFZT01000001.1"/>
</dbReference>
<evidence type="ECO:0000256" key="1">
    <source>
        <dbReference type="ARBA" id="ARBA00004429"/>
    </source>
</evidence>
<dbReference type="PRINTS" id="PR00701">
    <property type="entry name" value="60KDINNERMP"/>
</dbReference>
<dbReference type="InterPro" id="IPR038221">
    <property type="entry name" value="YidC_periplasmic_sf"/>
</dbReference>
<comment type="subcellular location">
    <subcellularLocation>
        <location evidence="1">Cell inner membrane</location>
        <topology evidence="1">Multi-pass membrane protein</topology>
    </subcellularLocation>
    <subcellularLocation>
        <location evidence="13">Cell membrane</location>
        <topology evidence="13">Multi-pass membrane protein</topology>
    </subcellularLocation>
</comment>
<dbReference type="InterPro" id="IPR001708">
    <property type="entry name" value="YidC/ALB3/OXA1/COX18"/>
</dbReference>
<keyword evidence="10 13" id="KW-0143">Chaperone</keyword>
<dbReference type="STRING" id="1234595.C725_1846"/>
<dbReference type="PANTHER" id="PTHR12428:SF65">
    <property type="entry name" value="CYTOCHROME C OXIDASE ASSEMBLY PROTEIN COX18, MITOCHONDRIAL"/>
    <property type="match status" value="1"/>
</dbReference>
<dbReference type="PANTHER" id="PTHR12428">
    <property type="entry name" value="OXA1"/>
    <property type="match status" value="1"/>
</dbReference>
<evidence type="ECO:0000256" key="7">
    <source>
        <dbReference type="ARBA" id="ARBA00022927"/>
    </source>
</evidence>
<name>A0A219B1C4_9SPHN</name>
<dbReference type="NCBIfam" id="NF002353">
    <property type="entry name" value="PRK01318.1-4"/>
    <property type="match status" value="1"/>
</dbReference>
<comment type="caution">
    <text evidence="16">The sequence shown here is derived from an EMBL/GenBank/DDBJ whole genome shotgun (WGS) entry which is preliminary data.</text>
</comment>
<dbReference type="NCBIfam" id="TIGR03592">
    <property type="entry name" value="yidC_oxa1_cterm"/>
    <property type="match status" value="1"/>
</dbReference>
<dbReference type="InterPro" id="IPR028055">
    <property type="entry name" value="YidC/Oxa/ALB_C"/>
</dbReference>
<dbReference type="Pfam" id="PF02096">
    <property type="entry name" value="60KD_IMP"/>
    <property type="match status" value="1"/>
</dbReference>
<keyword evidence="7 13" id="KW-0653">Protein transport</keyword>
<evidence type="ECO:0000256" key="6">
    <source>
        <dbReference type="ARBA" id="ARBA00022692"/>
    </source>
</evidence>
<feature type="transmembrane region" description="Helical" evidence="13">
    <location>
        <begin position="482"/>
        <end position="503"/>
    </location>
</feature>
<reference evidence="17" key="1">
    <citation type="submission" date="2017-05" db="EMBL/GenBank/DDBJ databases">
        <authorList>
            <person name="Lin X."/>
        </authorList>
    </citation>
    <scope>NUCLEOTIDE SEQUENCE [LARGE SCALE GENOMIC DNA]</scope>
    <source>
        <strain evidence="17">JLT2012</strain>
    </source>
</reference>
<dbReference type="InterPro" id="IPR047196">
    <property type="entry name" value="YidC_ALB_C"/>
</dbReference>
<dbReference type="AlphaFoldDB" id="A0A219B1C4"/>
<evidence type="ECO:0000256" key="11">
    <source>
        <dbReference type="ARBA" id="ARBA00033245"/>
    </source>
</evidence>
<dbReference type="InterPro" id="IPR028053">
    <property type="entry name" value="Membr_insert_YidC_N"/>
</dbReference>
<evidence type="ECO:0000259" key="14">
    <source>
        <dbReference type="Pfam" id="PF02096"/>
    </source>
</evidence>
<dbReference type="NCBIfam" id="TIGR03593">
    <property type="entry name" value="yidC_nterm"/>
    <property type="match status" value="1"/>
</dbReference>
<dbReference type="EMBL" id="NFZT01000001">
    <property type="protein sequence ID" value="OWV32120.1"/>
    <property type="molecule type" value="Genomic_DNA"/>
</dbReference>
<evidence type="ECO:0000313" key="17">
    <source>
        <dbReference type="Proteomes" id="UP000198462"/>
    </source>
</evidence>
<comment type="similarity">
    <text evidence="2 13">Belongs to the OXA1/ALB3/YidC family. Type 1 subfamily.</text>
</comment>
<dbReference type="Proteomes" id="UP000198462">
    <property type="component" value="Unassembled WGS sequence"/>
</dbReference>
<dbReference type="PRINTS" id="PR01900">
    <property type="entry name" value="YIDCPROTEIN"/>
</dbReference>
<keyword evidence="8 13" id="KW-1133">Transmembrane helix</keyword>
<evidence type="ECO:0000256" key="9">
    <source>
        <dbReference type="ARBA" id="ARBA00023136"/>
    </source>
</evidence>
<keyword evidence="17" id="KW-1185">Reference proteome</keyword>
<feature type="domain" description="Membrane insertase YidC N-terminal" evidence="15">
    <location>
        <begin position="75"/>
        <end position="345"/>
    </location>
</feature>
<dbReference type="GO" id="GO:0015031">
    <property type="term" value="P:protein transport"/>
    <property type="evidence" value="ECO:0007669"/>
    <property type="project" value="UniProtKB-KW"/>
</dbReference>
<dbReference type="OrthoDB" id="9780552at2"/>
<evidence type="ECO:0000313" key="16">
    <source>
        <dbReference type="EMBL" id="OWV32120.1"/>
    </source>
</evidence>
<keyword evidence="4 13" id="KW-0813">Transport</keyword>
<keyword evidence="9 13" id="KW-0472">Membrane</keyword>
<feature type="transmembrane region" description="Helical" evidence="13">
    <location>
        <begin position="7"/>
        <end position="25"/>
    </location>
</feature>
<evidence type="ECO:0000256" key="10">
    <source>
        <dbReference type="ARBA" id="ARBA00023186"/>
    </source>
</evidence>
<dbReference type="GO" id="GO:0005886">
    <property type="term" value="C:plasma membrane"/>
    <property type="evidence" value="ECO:0007669"/>
    <property type="project" value="UniProtKB-SubCell"/>
</dbReference>
<evidence type="ECO:0000256" key="2">
    <source>
        <dbReference type="ARBA" id="ARBA00010527"/>
    </source>
</evidence>
<evidence type="ECO:0000256" key="5">
    <source>
        <dbReference type="ARBA" id="ARBA00022475"/>
    </source>
</evidence>